<dbReference type="KEGG" id="pmy:Pmen_1805"/>
<evidence type="ECO:0000313" key="2">
    <source>
        <dbReference type="EMBL" id="ABP84569.1"/>
    </source>
</evidence>
<dbReference type="AlphaFoldDB" id="A4XTA3"/>
<accession>A4XTA3</accession>
<sequence>MLAVGHGNGHGAGGTGYQLLARVNPIPFADRPARSIARYREHLADNLTDDTNESSHDSILTTAADHRRHVPSKRVRTPFRNGRKNLDN</sequence>
<feature type="compositionally biased region" description="Basic residues" evidence="1">
    <location>
        <begin position="66"/>
        <end position="88"/>
    </location>
</feature>
<name>A4XTA3_ECTM1</name>
<feature type="region of interest" description="Disordered" evidence="1">
    <location>
        <begin position="45"/>
        <end position="88"/>
    </location>
</feature>
<protein>
    <submittedName>
        <fullName evidence="2">Uncharacterized protein</fullName>
    </submittedName>
</protein>
<proteinExistence type="predicted"/>
<dbReference type="EMBL" id="CP000680">
    <property type="protein sequence ID" value="ABP84569.1"/>
    <property type="molecule type" value="Genomic_DNA"/>
</dbReference>
<dbReference type="HOGENOM" id="CLU_2466650_0_0_6"/>
<organism evidence="2">
    <name type="scientific">Ectopseudomonas mendocina (strain ymp)</name>
    <name type="common">Pseudomonas mendocina</name>
    <dbReference type="NCBI Taxonomy" id="399739"/>
    <lineage>
        <taxon>Bacteria</taxon>
        <taxon>Pseudomonadati</taxon>
        <taxon>Pseudomonadota</taxon>
        <taxon>Gammaproteobacteria</taxon>
        <taxon>Pseudomonadales</taxon>
        <taxon>Pseudomonadaceae</taxon>
        <taxon>Ectopseudomonas</taxon>
    </lineage>
</organism>
<reference evidence="2" key="1">
    <citation type="submission" date="2007-04" db="EMBL/GenBank/DDBJ databases">
        <title>Complete sequence of Pseudomonas mendocina ymp.</title>
        <authorList>
            <consortium name="US DOE Joint Genome Institute"/>
            <person name="Copeland A."/>
            <person name="Lucas S."/>
            <person name="Lapidus A."/>
            <person name="Barry K."/>
            <person name="Glavina del Rio T."/>
            <person name="Dalin E."/>
            <person name="Tice H."/>
            <person name="Pitluck S."/>
            <person name="Kiss H."/>
            <person name="Brettin T."/>
            <person name="Detter J.C."/>
            <person name="Bruce D."/>
            <person name="Han C."/>
            <person name="Schmutz J."/>
            <person name="Larimer F."/>
            <person name="Land M."/>
            <person name="Hauser L."/>
            <person name="Kyrpides N."/>
            <person name="Mikhailova N."/>
            <person name="Hersman L."/>
            <person name="Dubois J."/>
            <person name="Maurice P."/>
            <person name="Richardson P."/>
        </authorList>
    </citation>
    <scope>NUCLEOTIDE SEQUENCE [LARGE SCALE GENOMIC DNA]</scope>
    <source>
        <strain evidence="2">Ymp</strain>
    </source>
</reference>
<evidence type="ECO:0000256" key="1">
    <source>
        <dbReference type="SAM" id="MobiDB-lite"/>
    </source>
</evidence>
<gene>
    <name evidence="2" type="ordered locus">Pmen_1805</name>
</gene>